<proteinExistence type="predicted"/>
<evidence type="ECO:0000256" key="2">
    <source>
        <dbReference type="ARBA" id="ARBA00022881"/>
    </source>
</evidence>
<dbReference type="EMBL" id="UFTF01000002">
    <property type="protein sequence ID" value="SUV50448.1"/>
    <property type="molecule type" value="Genomic_DNA"/>
</dbReference>
<evidence type="ECO:0000256" key="1">
    <source>
        <dbReference type="ARBA" id="ARBA00022769"/>
    </source>
</evidence>
<keyword evidence="3" id="KW-0742">SOS response</keyword>
<dbReference type="GO" id="GO:0004518">
    <property type="term" value="F:nuclease activity"/>
    <property type="evidence" value="ECO:0007669"/>
    <property type="project" value="UniProtKB-KW"/>
</dbReference>
<evidence type="ECO:0000313" key="6">
    <source>
        <dbReference type="Proteomes" id="UP000254950"/>
    </source>
</evidence>
<keyword evidence="1" id="KW-0228">DNA excision</keyword>
<dbReference type="InterPro" id="IPR036876">
    <property type="entry name" value="UVR_dom_sf"/>
</dbReference>
<keyword evidence="3" id="KW-0227">DNA damage</keyword>
<reference evidence="5 6" key="1">
    <citation type="submission" date="2018-06" db="EMBL/GenBank/DDBJ databases">
        <authorList>
            <consortium name="Pathogen Informatics"/>
            <person name="Doyle S."/>
        </authorList>
    </citation>
    <scope>NUCLEOTIDE SEQUENCE [LARGE SCALE GENOMIC DNA]</scope>
    <source>
        <strain evidence="5 6">NCTC12862</strain>
    </source>
</reference>
<evidence type="ECO:0000259" key="4">
    <source>
        <dbReference type="Pfam" id="PF02151"/>
    </source>
</evidence>
<name>A0A380ZP47_BARDO</name>
<evidence type="ECO:0000256" key="3">
    <source>
        <dbReference type="ARBA" id="ARBA00023236"/>
    </source>
</evidence>
<evidence type="ECO:0000313" key="5">
    <source>
        <dbReference type="EMBL" id="SUV50448.1"/>
    </source>
</evidence>
<dbReference type="SUPFAM" id="SSF46600">
    <property type="entry name" value="C-terminal UvrC-binding domain of UvrB"/>
    <property type="match status" value="1"/>
</dbReference>
<protein>
    <recommendedName>
        <fullName evidence="4">UVR domain-containing protein</fullName>
    </recommendedName>
</protein>
<dbReference type="GO" id="GO:0009432">
    <property type="term" value="P:SOS response"/>
    <property type="evidence" value="ECO:0007669"/>
    <property type="project" value="UniProtKB-KW"/>
</dbReference>
<dbReference type="GO" id="GO:0006281">
    <property type="term" value="P:DNA repair"/>
    <property type="evidence" value="ECO:0007669"/>
    <property type="project" value="UniProtKB-KW"/>
</dbReference>
<gene>
    <name evidence="5" type="ORF">NCTC12862_01645</name>
</gene>
<sequence>MIQAMHKAAENLDFEQAAITVIAYRLSLRYKAIKD</sequence>
<keyword evidence="2" id="KW-0267">Excision nuclease</keyword>
<dbReference type="AlphaFoldDB" id="A0A380ZP47"/>
<accession>A0A380ZP47</accession>
<feature type="domain" description="UVR" evidence="4">
    <location>
        <begin position="3"/>
        <end position="18"/>
    </location>
</feature>
<organism evidence="5 6">
    <name type="scientific">Bartonella doshiae</name>
    <dbReference type="NCBI Taxonomy" id="33044"/>
    <lineage>
        <taxon>Bacteria</taxon>
        <taxon>Pseudomonadati</taxon>
        <taxon>Pseudomonadota</taxon>
        <taxon>Alphaproteobacteria</taxon>
        <taxon>Hyphomicrobiales</taxon>
        <taxon>Bartonellaceae</taxon>
        <taxon>Bartonella</taxon>
    </lineage>
</organism>
<keyword evidence="2" id="KW-0234">DNA repair</keyword>
<dbReference type="Proteomes" id="UP000254950">
    <property type="component" value="Unassembled WGS sequence"/>
</dbReference>
<dbReference type="Pfam" id="PF02151">
    <property type="entry name" value="UVR"/>
    <property type="match status" value="1"/>
</dbReference>
<dbReference type="InterPro" id="IPR001943">
    <property type="entry name" value="UVR_dom"/>
</dbReference>